<dbReference type="PANTHER" id="PTHR10067:SF13">
    <property type="entry name" value="PHOSPHATIDYLSERINE DECARBOXYLASE"/>
    <property type="match status" value="1"/>
</dbReference>
<reference evidence="4" key="1">
    <citation type="journal article" date="2017" name="Genome Biol.">
        <title>Comparative genomics reveals high biological diversity and specific adaptations in the industrially and medically important fungal genus Aspergillus.</title>
        <authorList>
            <person name="de Vries R.P."/>
            <person name="Riley R."/>
            <person name="Wiebenga A."/>
            <person name="Aguilar-Osorio G."/>
            <person name="Amillis S."/>
            <person name="Uchima C.A."/>
            <person name="Anderluh G."/>
            <person name="Asadollahi M."/>
            <person name="Askin M."/>
            <person name="Barry K."/>
            <person name="Battaglia E."/>
            <person name="Bayram O."/>
            <person name="Benocci T."/>
            <person name="Braus-Stromeyer S.A."/>
            <person name="Caldana C."/>
            <person name="Canovas D."/>
            <person name="Cerqueira G.C."/>
            <person name="Chen F."/>
            <person name="Chen W."/>
            <person name="Choi C."/>
            <person name="Clum A."/>
            <person name="Dos Santos R.A."/>
            <person name="Damasio A.R."/>
            <person name="Diallinas G."/>
            <person name="Emri T."/>
            <person name="Fekete E."/>
            <person name="Flipphi M."/>
            <person name="Freyberg S."/>
            <person name="Gallo A."/>
            <person name="Gournas C."/>
            <person name="Habgood R."/>
            <person name="Hainaut M."/>
            <person name="Harispe M.L."/>
            <person name="Henrissat B."/>
            <person name="Hilden K.S."/>
            <person name="Hope R."/>
            <person name="Hossain A."/>
            <person name="Karabika E."/>
            <person name="Karaffa L."/>
            <person name="Karanyi Z."/>
            <person name="Krasevec N."/>
            <person name="Kuo A."/>
            <person name="Kusch H."/>
            <person name="LaButti K."/>
            <person name="Lagendijk E.L."/>
            <person name="Lapidus A."/>
            <person name="Levasseur A."/>
            <person name="Lindquist E."/>
            <person name="Lipzen A."/>
            <person name="Logrieco A.F."/>
            <person name="MacCabe A."/>
            <person name="Maekelae M.R."/>
            <person name="Malavazi I."/>
            <person name="Melin P."/>
            <person name="Meyer V."/>
            <person name="Mielnichuk N."/>
            <person name="Miskei M."/>
            <person name="Molnar A.P."/>
            <person name="Mule G."/>
            <person name="Ngan C.Y."/>
            <person name="Orejas M."/>
            <person name="Orosz E."/>
            <person name="Ouedraogo J.P."/>
            <person name="Overkamp K.M."/>
            <person name="Park H.-S."/>
            <person name="Perrone G."/>
            <person name="Piumi F."/>
            <person name="Punt P.J."/>
            <person name="Ram A.F."/>
            <person name="Ramon A."/>
            <person name="Rauscher S."/>
            <person name="Record E."/>
            <person name="Riano-Pachon D.M."/>
            <person name="Robert V."/>
            <person name="Roehrig J."/>
            <person name="Ruller R."/>
            <person name="Salamov A."/>
            <person name="Salih N.S."/>
            <person name="Samson R.A."/>
            <person name="Sandor E."/>
            <person name="Sanguinetti M."/>
            <person name="Schuetze T."/>
            <person name="Sepcic K."/>
            <person name="Shelest E."/>
            <person name="Sherlock G."/>
            <person name="Sophianopoulou V."/>
            <person name="Squina F.M."/>
            <person name="Sun H."/>
            <person name="Susca A."/>
            <person name="Todd R.B."/>
            <person name="Tsang A."/>
            <person name="Unkles S.E."/>
            <person name="van de Wiele N."/>
            <person name="van Rossen-Uffink D."/>
            <person name="Oliveira J.V."/>
            <person name="Vesth T.C."/>
            <person name="Visser J."/>
            <person name="Yu J.-H."/>
            <person name="Zhou M."/>
            <person name="Andersen M.R."/>
            <person name="Archer D.B."/>
            <person name="Baker S.E."/>
            <person name="Benoit I."/>
            <person name="Brakhage A.A."/>
            <person name="Braus G.H."/>
            <person name="Fischer R."/>
            <person name="Frisvad J.C."/>
            <person name="Goldman G.H."/>
            <person name="Houbraken J."/>
            <person name="Oakley B."/>
            <person name="Pocsi I."/>
            <person name="Scazzocchio C."/>
            <person name="Seiboth B."/>
            <person name="vanKuyk P.A."/>
            <person name="Wortman J."/>
            <person name="Dyer P.S."/>
            <person name="Grigoriev I.V."/>
        </authorList>
    </citation>
    <scope>NUCLEOTIDE SEQUENCE [LARGE SCALE GENOMIC DNA]</scope>
    <source>
        <strain evidence="4">CBS 516.65</strain>
    </source>
</reference>
<protein>
    <recommendedName>
        <fullName evidence="5">Phosphatidylserine decarboxylase</fullName>
    </recommendedName>
</protein>
<evidence type="ECO:0000313" key="4">
    <source>
        <dbReference type="Proteomes" id="UP000184300"/>
    </source>
</evidence>
<accession>A0A1L9V4C9</accession>
<proteinExistence type="predicted"/>
<dbReference type="VEuPathDB" id="FungiDB:ASPGLDRAFT_40490"/>
<sequence length="394" mass="45172">MTVYTPLVQDFKEYVFRDYRRKEQFDLAIKYAIEPSRGGSDEMKAEKIETLEDFFRYCNDLLHWVPRVSTTGDELLRKLLVFYWVFNQRNLANYQTSINPASIADDPKWLSYWLVIYAREIGRFLDTKESTAGIETFYKNSKYNQEAAKWQDVPEGGWASFNQFFARHWKNIDDARPLKEEDKPDNVIVSGADSRFGGHWNVEDGYVTLKDFRWPVAKLLHDAVGAFKNGSFMHAFLSPSDYHRQHAPVSGEVIEARVIQEQVYLQVTKNSESNVVGLAPDRGLLVSKPAASLSKELWSLNAPDEPGYQWCQTRGLIVIQTEKYGKVAVLPIGMAQVSSVVLSVQKGQKINKGDEISYFQFGGSDIVLVFEKEVDYAVESKHKCNIRTRIATFK</sequence>
<keyword evidence="1" id="KW-0210">Decarboxylase</keyword>
<keyword evidence="4" id="KW-1185">Reference proteome</keyword>
<organism evidence="3 4">
    <name type="scientific">Aspergillus glaucus CBS 516.65</name>
    <dbReference type="NCBI Taxonomy" id="1160497"/>
    <lineage>
        <taxon>Eukaryota</taxon>
        <taxon>Fungi</taxon>
        <taxon>Dikarya</taxon>
        <taxon>Ascomycota</taxon>
        <taxon>Pezizomycotina</taxon>
        <taxon>Eurotiomycetes</taxon>
        <taxon>Eurotiomycetidae</taxon>
        <taxon>Eurotiales</taxon>
        <taxon>Aspergillaceae</taxon>
        <taxon>Aspergillus</taxon>
        <taxon>Aspergillus subgen. Aspergillus</taxon>
    </lineage>
</organism>
<evidence type="ECO:0000256" key="1">
    <source>
        <dbReference type="ARBA" id="ARBA00022793"/>
    </source>
</evidence>
<keyword evidence="2" id="KW-0456">Lyase</keyword>
<evidence type="ECO:0000256" key="2">
    <source>
        <dbReference type="ARBA" id="ARBA00023239"/>
    </source>
</evidence>
<dbReference type="AlphaFoldDB" id="A0A1L9V4C9"/>
<evidence type="ECO:0000313" key="3">
    <source>
        <dbReference type="EMBL" id="OJJ78794.1"/>
    </source>
</evidence>
<dbReference type="GeneID" id="34461488"/>
<dbReference type="EMBL" id="KV878927">
    <property type="protein sequence ID" value="OJJ78794.1"/>
    <property type="molecule type" value="Genomic_DNA"/>
</dbReference>
<dbReference type="Proteomes" id="UP000184300">
    <property type="component" value="Unassembled WGS sequence"/>
</dbReference>
<dbReference type="GO" id="GO:0008654">
    <property type="term" value="P:phospholipid biosynthetic process"/>
    <property type="evidence" value="ECO:0007669"/>
    <property type="project" value="InterPro"/>
</dbReference>
<dbReference type="STRING" id="1160497.A0A1L9V4C9"/>
<dbReference type="RefSeq" id="XP_022395492.1">
    <property type="nucleotide sequence ID" value="XM_022545227.1"/>
</dbReference>
<dbReference type="InterPro" id="IPR003817">
    <property type="entry name" value="PS_Dcarbxylase"/>
</dbReference>
<dbReference type="PANTHER" id="PTHR10067">
    <property type="entry name" value="PHOSPHATIDYLSERINE DECARBOXYLASE"/>
    <property type="match status" value="1"/>
</dbReference>
<evidence type="ECO:0008006" key="5">
    <source>
        <dbReference type="Google" id="ProtNLM"/>
    </source>
</evidence>
<gene>
    <name evidence="3" type="ORF">ASPGLDRAFT_40490</name>
</gene>
<dbReference type="Pfam" id="PF02666">
    <property type="entry name" value="PS_Dcarbxylase"/>
    <property type="match status" value="1"/>
</dbReference>
<name>A0A1L9V4C9_ASPGL</name>
<dbReference type="OrthoDB" id="5973539at2759"/>
<dbReference type="GO" id="GO:0004609">
    <property type="term" value="F:phosphatidylserine decarboxylase activity"/>
    <property type="evidence" value="ECO:0007669"/>
    <property type="project" value="InterPro"/>
</dbReference>